<proteinExistence type="predicted"/>
<sequence>MNDLLMSLKEYQEMITNETIEIPKQMNSLYSQFILSFQYYIKSEWENIKRDYQFLKNIHILQPELNDVSINALMENAVLKVQHLFQREDSKLYQPTSLDLVLPYIIEVIENAEQQLTDNNIEFNSLMTPFYSNFLDLEY</sequence>
<name>A0ABQ0DM82_9EUKA</name>
<accession>A0ABQ0DM82</accession>
<reference evidence="1 2" key="1">
    <citation type="journal article" date="2019" name="PLoS Negl. Trop. Dis.">
        <title>Whole genome sequencing of Entamoeba nuttalli reveals mammalian host-related molecular signatures and a novel octapeptide-repeat surface protein.</title>
        <authorList>
            <person name="Tanaka M."/>
            <person name="Makiuchi T."/>
            <person name="Komiyama T."/>
            <person name="Shiina T."/>
            <person name="Osaki K."/>
            <person name="Tachibana H."/>
        </authorList>
    </citation>
    <scope>NUCLEOTIDE SEQUENCE [LARGE SCALE GENOMIC DNA]</scope>
    <source>
        <strain evidence="1 2">P19-061405</strain>
    </source>
</reference>
<keyword evidence="2" id="KW-1185">Reference proteome</keyword>
<evidence type="ECO:0000313" key="1">
    <source>
        <dbReference type="EMBL" id="GAB1223961.1"/>
    </source>
</evidence>
<protein>
    <submittedName>
        <fullName evidence="1">Uncharacterized protein</fullName>
    </submittedName>
</protein>
<dbReference type="EMBL" id="BAAFRS010000167">
    <property type="protein sequence ID" value="GAB1223961.1"/>
    <property type="molecule type" value="Genomic_DNA"/>
</dbReference>
<dbReference type="Proteomes" id="UP001628156">
    <property type="component" value="Unassembled WGS sequence"/>
</dbReference>
<evidence type="ECO:0000313" key="2">
    <source>
        <dbReference type="Proteomes" id="UP001628156"/>
    </source>
</evidence>
<comment type="caution">
    <text evidence="1">The sequence shown here is derived from an EMBL/GenBank/DDBJ whole genome shotgun (WGS) entry which is preliminary data.</text>
</comment>
<organism evidence="1 2">
    <name type="scientific">Entamoeba nuttalli</name>
    <dbReference type="NCBI Taxonomy" id="412467"/>
    <lineage>
        <taxon>Eukaryota</taxon>
        <taxon>Amoebozoa</taxon>
        <taxon>Evosea</taxon>
        <taxon>Archamoebae</taxon>
        <taxon>Mastigamoebida</taxon>
        <taxon>Entamoebidae</taxon>
        <taxon>Entamoeba</taxon>
    </lineage>
</organism>
<gene>
    <name evidence="1" type="ORF">ENUP19_0167G0017</name>
</gene>